<dbReference type="KEGG" id="bgp:BGL_2c17150"/>
<dbReference type="GO" id="GO:0016787">
    <property type="term" value="F:hydrolase activity"/>
    <property type="evidence" value="ECO:0007669"/>
    <property type="project" value="UniProtKB-KW"/>
</dbReference>
<dbReference type="Gene3D" id="3.40.50.1820">
    <property type="entry name" value="alpha/beta hydrolase"/>
    <property type="match status" value="1"/>
</dbReference>
<dbReference type="AlphaFoldDB" id="A0A0B6RWP8"/>
<reference evidence="3 4" key="2">
    <citation type="journal article" date="2016" name="Appl. Microbiol. Biotechnol.">
        <title>Mutations improving production and secretion of extracellular lipase by Burkholderia glumae PG1.</title>
        <authorList>
            <person name="Knapp A."/>
            <person name="Voget S."/>
            <person name="Gao R."/>
            <person name="Zaburannyi N."/>
            <person name="Krysciak D."/>
            <person name="Breuer M."/>
            <person name="Hauer B."/>
            <person name="Streit W.R."/>
            <person name="Muller R."/>
            <person name="Daniel R."/>
            <person name="Jaeger K.E."/>
        </authorList>
    </citation>
    <scope>NUCLEOTIDE SEQUENCE [LARGE SCALE GENOMIC DNA]</scope>
    <source>
        <strain evidence="3 4">PG1</strain>
    </source>
</reference>
<dbReference type="PANTHER" id="PTHR43329">
    <property type="entry name" value="EPOXIDE HYDROLASE"/>
    <property type="match status" value="1"/>
</dbReference>
<dbReference type="RefSeq" id="WP_042628162.1">
    <property type="nucleotide sequence ID" value="NZ_CP002581.1"/>
</dbReference>
<dbReference type="Proteomes" id="UP000031838">
    <property type="component" value="Chromosome 2"/>
</dbReference>
<dbReference type="SUPFAM" id="SSF53474">
    <property type="entry name" value="alpha/beta-Hydrolases"/>
    <property type="match status" value="1"/>
</dbReference>
<keyword evidence="4" id="KW-1185">Reference proteome</keyword>
<dbReference type="OrthoDB" id="9780765at2"/>
<evidence type="ECO:0000313" key="4">
    <source>
        <dbReference type="Proteomes" id="UP000031838"/>
    </source>
</evidence>
<dbReference type="PRINTS" id="PR00412">
    <property type="entry name" value="EPOXHYDRLASE"/>
</dbReference>
<dbReference type="HOGENOM" id="CLU_020336_7_1_4"/>
<organism evidence="3 4">
    <name type="scientific">Burkholderia plantarii</name>
    <dbReference type="NCBI Taxonomy" id="41899"/>
    <lineage>
        <taxon>Bacteria</taxon>
        <taxon>Pseudomonadati</taxon>
        <taxon>Pseudomonadota</taxon>
        <taxon>Betaproteobacteria</taxon>
        <taxon>Burkholderiales</taxon>
        <taxon>Burkholderiaceae</taxon>
        <taxon>Burkholderia</taxon>
    </lineage>
</organism>
<dbReference type="PRINTS" id="PR00111">
    <property type="entry name" value="ABHYDROLASE"/>
</dbReference>
<proteinExistence type="predicted"/>
<dbReference type="InterPro" id="IPR000073">
    <property type="entry name" value="AB_hydrolase_1"/>
</dbReference>
<dbReference type="InterPro" id="IPR000639">
    <property type="entry name" value="Epox_hydrolase-like"/>
</dbReference>
<keyword evidence="1 3" id="KW-0378">Hydrolase</keyword>
<gene>
    <name evidence="3" type="ORF">BGL_2c17150</name>
</gene>
<reference evidence="4" key="1">
    <citation type="submission" date="2011-03" db="EMBL/GenBank/DDBJ databases">
        <authorList>
            <person name="Voget S."/>
            <person name="Streit W.R."/>
            <person name="Jaeger K.E."/>
            <person name="Daniel R."/>
        </authorList>
    </citation>
    <scope>NUCLEOTIDE SEQUENCE [LARGE SCALE GENOMIC DNA]</scope>
    <source>
        <strain evidence="4">PG1</strain>
    </source>
</reference>
<protein>
    <submittedName>
        <fullName evidence="3">Alpha/beta hydrolase</fullName>
    </submittedName>
</protein>
<evidence type="ECO:0000259" key="2">
    <source>
        <dbReference type="Pfam" id="PF00561"/>
    </source>
</evidence>
<name>A0A0B6RWP8_BURPL</name>
<sequence length="293" mass="32280">MFDDFAPVSVETDDGITIRALRGGRGPALLLLHGHPQTRAIWHRVAPVLAREFTVVAADLRGYGDSDKPAGLPDHANYAKRRMARDQVELMRALGFARFDVLAHDRGARVAVRMALDHPDAVRRLVTLDIAPTLAMYEQTSFAFARAYWHWFFLVRPAPFPETLIAADPDLYLKQTIGARSAGLEPFTPEAYAEYLRCLSDPATAHGICEDYRASITIDLDHDRADLAAGARIACPMLALWGGDGVIGQCFDPLAEWRRWAGTVTGHALPCGHYIPEEAPEALLDAALPFLRG</sequence>
<evidence type="ECO:0000313" key="3">
    <source>
        <dbReference type="EMBL" id="AJK49782.1"/>
    </source>
</evidence>
<dbReference type="EMBL" id="CP002581">
    <property type="protein sequence ID" value="AJK49782.1"/>
    <property type="molecule type" value="Genomic_DNA"/>
</dbReference>
<dbReference type="InterPro" id="IPR029058">
    <property type="entry name" value="AB_hydrolase_fold"/>
</dbReference>
<evidence type="ECO:0000256" key="1">
    <source>
        <dbReference type="ARBA" id="ARBA00022801"/>
    </source>
</evidence>
<accession>A0A0B6RWP8</accession>
<feature type="domain" description="AB hydrolase-1" evidence="2">
    <location>
        <begin position="27"/>
        <end position="169"/>
    </location>
</feature>
<dbReference type="Pfam" id="PF00561">
    <property type="entry name" value="Abhydrolase_1"/>
    <property type="match status" value="1"/>
</dbReference>